<evidence type="ECO:0000256" key="2">
    <source>
        <dbReference type="ARBA" id="ARBA00023015"/>
    </source>
</evidence>
<comment type="caution">
    <text evidence="6">The sequence shown here is derived from an EMBL/GenBank/DDBJ whole genome shotgun (WGS) entry which is preliminary data.</text>
</comment>
<dbReference type="RefSeq" id="WP_283445556.1">
    <property type="nucleotide sequence ID" value="NZ_FXUL01000039.1"/>
</dbReference>
<evidence type="ECO:0000256" key="1">
    <source>
        <dbReference type="ARBA" id="ARBA00009437"/>
    </source>
</evidence>
<evidence type="ECO:0000313" key="7">
    <source>
        <dbReference type="Proteomes" id="UP001158049"/>
    </source>
</evidence>
<evidence type="ECO:0000256" key="4">
    <source>
        <dbReference type="ARBA" id="ARBA00023163"/>
    </source>
</evidence>
<evidence type="ECO:0000259" key="5">
    <source>
        <dbReference type="PROSITE" id="PS50931"/>
    </source>
</evidence>
<gene>
    <name evidence="6" type="ORF">SAMN06295970_1398</name>
</gene>
<dbReference type="SUPFAM" id="SSF53850">
    <property type="entry name" value="Periplasmic binding protein-like II"/>
    <property type="match status" value="1"/>
</dbReference>
<dbReference type="InterPro" id="IPR050389">
    <property type="entry name" value="LysR-type_TF"/>
</dbReference>
<keyword evidence="4" id="KW-0804">Transcription</keyword>
<keyword evidence="3" id="KW-0238">DNA-binding</keyword>
<dbReference type="PRINTS" id="PR00039">
    <property type="entry name" value="HTHLYSR"/>
</dbReference>
<dbReference type="Pfam" id="PF00126">
    <property type="entry name" value="HTH_1"/>
    <property type="match status" value="1"/>
</dbReference>
<protein>
    <submittedName>
        <fullName evidence="6">Transcriptional regulator, LysR family</fullName>
    </submittedName>
</protein>
<dbReference type="CDD" id="cd08459">
    <property type="entry name" value="PBP2_DntR_NahR_LinR_like"/>
    <property type="match status" value="1"/>
</dbReference>
<reference evidence="6 7" key="1">
    <citation type="submission" date="2017-05" db="EMBL/GenBank/DDBJ databases">
        <authorList>
            <person name="Varghese N."/>
            <person name="Submissions S."/>
        </authorList>
    </citation>
    <scope>NUCLEOTIDE SEQUENCE [LARGE SCALE GENOMIC DNA]</scope>
    <source>
        <strain evidence="6 7">DSM 26001</strain>
    </source>
</reference>
<dbReference type="SUPFAM" id="SSF46785">
    <property type="entry name" value="Winged helix' DNA-binding domain"/>
    <property type="match status" value="1"/>
</dbReference>
<dbReference type="Pfam" id="PF03466">
    <property type="entry name" value="LysR_substrate"/>
    <property type="match status" value="1"/>
</dbReference>
<dbReference type="InterPro" id="IPR000847">
    <property type="entry name" value="LysR_HTH_N"/>
</dbReference>
<dbReference type="InterPro" id="IPR005119">
    <property type="entry name" value="LysR_subst-bd"/>
</dbReference>
<comment type="similarity">
    <text evidence="1">Belongs to the LysR transcriptional regulatory family.</text>
</comment>
<feature type="domain" description="HTH lysR-type" evidence="5">
    <location>
        <begin position="7"/>
        <end position="64"/>
    </location>
</feature>
<keyword evidence="2" id="KW-0805">Transcription regulation</keyword>
<accession>A0ABY1QXP4</accession>
<evidence type="ECO:0000313" key="6">
    <source>
        <dbReference type="EMBL" id="SMP80839.1"/>
    </source>
</evidence>
<dbReference type="InterPro" id="IPR036388">
    <property type="entry name" value="WH-like_DNA-bd_sf"/>
</dbReference>
<sequence>MRELKDLDLNLLVLFQQMYQARHVSQVARTLGVSQPTVSNALARLRRTFGDELFVRTGQGMQPTPYAQRIYEPVAQALAGVTAALNQQEQFDPAASERRFVIAMTDVGEIHFMPALVAHCMKVAPGVGIRSMRASEVAWQEDMQTGRIDLAIGAFTDVPESLFHRRLFSQQYLTMFRQGHRFEGRRIGMKEFLGAQHLFVTSRESPYDEINARLEKAGVVRSVNFQVPHFTAVPYIVSSTDMVVTVPARLAEQACGPFGLATIQPPLRLPALHTSVFWHRRYNQDSGNQWLRGVIAACFGEAARG</sequence>
<proteinExistence type="inferred from homology"/>
<dbReference type="InterPro" id="IPR036390">
    <property type="entry name" value="WH_DNA-bd_sf"/>
</dbReference>
<dbReference type="Gene3D" id="1.10.10.10">
    <property type="entry name" value="Winged helix-like DNA-binding domain superfamily/Winged helix DNA-binding domain"/>
    <property type="match status" value="1"/>
</dbReference>
<dbReference type="EMBL" id="FXUL01000039">
    <property type="protein sequence ID" value="SMP80839.1"/>
    <property type="molecule type" value="Genomic_DNA"/>
</dbReference>
<name>A0ABY1QXP4_9BURK</name>
<dbReference type="PANTHER" id="PTHR30118:SF15">
    <property type="entry name" value="TRANSCRIPTIONAL REGULATORY PROTEIN"/>
    <property type="match status" value="1"/>
</dbReference>
<dbReference type="Proteomes" id="UP001158049">
    <property type="component" value="Unassembled WGS sequence"/>
</dbReference>
<evidence type="ECO:0000256" key="3">
    <source>
        <dbReference type="ARBA" id="ARBA00023125"/>
    </source>
</evidence>
<organism evidence="6 7">
    <name type="scientific">Noviherbaspirillum suwonense</name>
    <dbReference type="NCBI Taxonomy" id="1224511"/>
    <lineage>
        <taxon>Bacteria</taxon>
        <taxon>Pseudomonadati</taxon>
        <taxon>Pseudomonadota</taxon>
        <taxon>Betaproteobacteria</taxon>
        <taxon>Burkholderiales</taxon>
        <taxon>Oxalobacteraceae</taxon>
        <taxon>Noviherbaspirillum</taxon>
    </lineage>
</organism>
<dbReference type="Gene3D" id="3.40.190.10">
    <property type="entry name" value="Periplasmic binding protein-like II"/>
    <property type="match status" value="2"/>
</dbReference>
<dbReference type="PANTHER" id="PTHR30118">
    <property type="entry name" value="HTH-TYPE TRANSCRIPTIONAL REGULATOR LEUO-RELATED"/>
    <property type="match status" value="1"/>
</dbReference>
<dbReference type="PROSITE" id="PS50931">
    <property type="entry name" value="HTH_LYSR"/>
    <property type="match status" value="1"/>
</dbReference>
<keyword evidence="7" id="KW-1185">Reference proteome</keyword>